<evidence type="ECO:0008006" key="3">
    <source>
        <dbReference type="Google" id="ProtNLM"/>
    </source>
</evidence>
<dbReference type="Gene3D" id="2.60.40.1120">
    <property type="entry name" value="Carboxypeptidase-like, regulatory domain"/>
    <property type="match status" value="1"/>
</dbReference>
<dbReference type="OrthoDB" id="1360980at2"/>
<dbReference type="SUPFAM" id="SSF49464">
    <property type="entry name" value="Carboxypeptidase regulatory domain-like"/>
    <property type="match status" value="1"/>
</dbReference>
<keyword evidence="2" id="KW-1185">Reference proteome</keyword>
<sequence>MKLNFLFIVLLFSSYTHTKISGYVRDFDNNKPVSNVLISINNSKTQTDSLGYFSLDVNSNSSCVLKLKKEGYAVKKIIRKPYALENKKNDKADKNAIYMFKNESDFSNKKNQ</sequence>
<name>A0A2S1YMG3_9FLAO</name>
<protein>
    <recommendedName>
        <fullName evidence="3">Carboxypeptidase regulatory-like domain-containing protein</fullName>
    </recommendedName>
</protein>
<dbReference type="RefSeq" id="WP_109192672.1">
    <property type="nucleotide sequence ID" value="NZ_CP029255.1"/>
</dbReference>
<accession>A0A2S1YMG3</accession>
<dbReference type="Proteomes" id="UP000245250">
    <property type="component" value="Chromosome"/>
</dbReference>
<evidence type="ECO:0000313" key="1">
    <source>
        <dbReference type="EMBL" id="AWK05206.1"/>
    </source>
</evidence>
<proteinExistence type="predicted"/>
<organism evidence="1 2">
    <name type="scientific">Flavobacterium crocinum</name>
    <dbReference type="NCBI Taxonomy" id="2183896"/>
    <lineage>
        <taxon>Bacteria</taxon>
        <taxon>Pseudomonadati</taxon>
        <taxon>Bacteroidota</taxon>
        <taxon>Flavobacteriia</taxon>
        <taxon>Flavobacteriales</taxon>
        <taxon>Flavobacteriaceae</taxon>
        <taxon>Flavobacterium</taxon>
    </lineage>
</organism>
<dbReference type="EMBL" id="CP029255">
    <property type="protein sequence ID" value="AWK05206.1"/>
    <property type="molecule type" value="Genomic_DNA"/>
</dbReference>
<reference evidence="1 2" key="1">
    <citation type="submission" date="2018-05" db="EMBL/GenBank/DDBJ databases">
        <title>Genome sequencing of Flavobacterium sp. HYN0056.</title>
        <authorList>
            <person name="Yi H."/>
            <person name="Baek C."/>
        </authorList>
    </citation>
    <scope>NUCLEOTIDE SEQUENCE [LARGE SCALE GENOMIC DNA]</scope>
    <source>
        <strain evidence="1 2">HYN0056</strain>
    </source>
</reference>
<dbReference type="InterPro" id="IPR008969">
    <property type="entry name" value="CarboxyPept-like_regulatory"/>
</dbReference>
<dbReference type="KEGG" id="fcr:HYN56_13575"/>
<evidence type="ECO:0000313" key="2">
    <source>
        <dbReference type="Proteomes" id="UP000245250"/>
    </source>
</evidence>
<gene>
    <name evidence="1" type="ORF">HYN56_13575</name>
</gene>
<dbReference type="AlphaFoldDB" id="A0A2S1YMG3"/>